<dbReference type="GO" id="GO:0008296">
    <property type="term" value="F:3'-5'-DNA exonuclease activity"/>
    <property type="evidence" value="ECO:0007669"/>
    <property type="project" value="TreeGrafter"/>
</dbReference>
<dbReference type="AlphaFoldDB" id="A0A433UD37"/>
<keyword evidence="2" id="KW-0540">Nuclease</keyword>
<dbReference type="OrthoDB" id="10250935at2759"/>
<dbReference type="InterPro" id="IPR036397">
    <property type="entry name" value="RNaseH_sf"/>
</dbReference>
<evidence type="ECO:0000313" key="10">
    <source>
        <dbReference type="Proteomes" id="UP000271974"/>
    </source>
</evidence>
<dbReference type="GO" id="GO:0046872">
    <property type="term" value="F:metal ion binding"/>
    <property type="evidence" value="ECO:0007669"/>
    <property type="project" value="UniProtKB-KW"/>
</dbReference>
<evidence type="ECO:0000256" key="5">
    <source>
        <dbReference type="ARBA" id="ARBA00022839"/>
    </source>
</evidence>
<dbReference type="PANTHER" id="PTHR13058">
    <property type="entry name" value="THREE PRIME REPAIR EXONUCLEASE 1, 2"/>
    <property type="match status" value="1"/>
</dbReference>
<dbReference type="Proteomes" id="UP000271974">
    <property type="component" value="Unassembled WGS sequence"/>
</dbReference>
<dbReference type="GO" id="GO:0006308">
    <property type="term" value="P:DNA catabolic process"/>
    <property type="evidence" value="ECO:0007669"/>
    <property type="project" value="TreeGrafter"/>
</dbReference>
<keyword evidence="3" id="KW-0479">Metal-binding</keyword>
<reference evidence="9 10" key="1">
    <citation type="submission" date="2019-01" db="EMBL/GenBank/DDBJ databases">
        <title>A draft genome assembly of the solar-powered sea slug Elysia chlorotica.</title>
        <authorList>
            <person name="Cai H."/>
            <person name="Li Q."/>
            <person name="Fang X."/>
            <person name="Li J."/>
            <person name="Curtis N.E."/>
            <person name="Altenburger A."/>
            <person name="Shibata T."/>
            <person name="Feng M."/>
            <person name="Maeda T."/>
            <person name="Schwartz J.A."/>
            <person name="Shigenobu S."/>
            <person name="Lundholm N."/>
            <person name="Nishiyama T."/>
            <person name="Yang H."/>
            <person name="Hasebe M."/>
            <person name="Li S."/>
            <person name="Pierce S.K."/>
            <person name="Wang J."/>
        </authorList>
    </citation>
    <scope>NUCLEOTIDE SEQUENCE [LARGE SCALE GENOMIC DNA]</scope>
    <source>
        <strain evidence="9">EC2010</strain>
        <tissue evidence="9">Whole organism of an adult</tissue>
    </source>
</reference>
<evidence type="ECO:0000256" key="2">
    <source>
        <dbReference type="ARBA" id="ARBA00022722"/>
    </source>
</evidence>
<dbReference type="GO" id="GO:0003676">
    <property type="term" value="F:nucleic acid binding"/>
    <property type="evidence" value="ECO:0007669"/>
    <property type="project" value="InterPro"/>
</dbReference>
<evidence type="ECO:0000256" key="1">
    <source>
        <dbReference type="ARBA" id="ARBA00001946"/>
    </source>
</evidence>
<evidence type="ECO:0000313" key="9">
    <source>
        <dbReference type="EMBL" id="RUS91726.1"/>
    </source>
</evidence>
<dbReference type="GO" id="GO:0005737">
    <property type="term" value="C:cytoplasm"/>
    <property type="evidence" value="ECO:0007669"/>
    <property type="project" value="TreeGrafter"/>
</dbReference>
<dbReference type="Gene3D" id="3.30.420.10">
    <property type="entry name" value="Ribonuclease H-like superfamily/Ribonuclease H"/>
    <property type="match status" value="1"/>
</dbReference>
<dbReference type="InterPro" id="IPR013520">
    <property type="entry name" value="Ribonucl_H"/>
</dbReference>
<keyword evidence="6" id="KW-0460">Magnesium</keyword>
<gene>
    <name evidence="9" type="ORF">EGW08_000552</name>
</gene>
<dbReference type="SMART" id="SM00479">
    <property type="entry name" value="EXOIII"/>
    <property type="match status" value="1"/>
</dbReference>
<dbReference type="STRING" id="188477.A0A433UD37"/>
<dbReference type="SUPFAM" id="SSF53098">
    <property type="entry name" value="Ribonuclease H-like"/>
    <property type="match status" value="1"/>
</dbReference>
<evidence type="ECO:0000256" key="7">
    <source>
        <dbReference type="ARBA" id="ARBA00025769"/>
    </source>
</evidence>
<accession>A0A433UD37</accession>
<comment type="cofactor">
    <cofactor evidence="1">
        <name>Mg(2+)</name>
        <dbReference type="ChEBI" id="CHEBI:18420"/>
    </cofactor>
</comment>
<keyword evidence="10" id="KW-1185">Reference proteome</keyword>
<comment type="similarity">
    <text evidence="7">Belongs to the exonuclease superfamily. TREX family.</text>
</comment>
<evidence type="ECO:0000259" key="8">
    <source>
        <dbReference type="SMART" id="SM00479"/>
    </source>
</evidence>
<dbReference type="InterPro" id="IPR040393">
    <property type="entry name" value="TREX1/2"/>
</dbReference>
<comment type="caution">
    <text evidence="9">The sequence shown here is derived from an EMBL/GenBank/DDBJ whole genome shotgun (WGS) entry which is preliminary data.</text>
</comment>
<dbReference type="PANTHER" id="PTHR13058:SF19">
    <property type="entry name" value="LD40940P"/>
    <property type="match status" value="1"/>
</dbReference>
<dbReference type="Pfam" id="PF00929">
    <property type="entry name" value="RNase_T"/>
    <property type="match status" value="1"/>
</dbReference>
<proteinExistence type="inferred from homology"/>
<keyword evidence="5" id="KW-0269">Exonuclease</keyword>
<keyword evidence="4" id="KW-0378">Hydrolase</keyword>
<evidence type="ECO:0000256" key="3">
    <source>
        <dbReference type="ARBA" id="ARBA00022723"/>
    </source>
</evidence>
<sequence>MANAVTVPGKIQCFVLFDTETTGLPSVGNNPRITELCFLALTRDELEIKHAQVRVMNKLCLCFNPRKRISPTSTDLTGEREYYSVLQQLAPFKTQASMVCQFLQNLPQPVCLVAHNGNGYDFPLLVAHLKASHQQVPDVLCADSLEAFRSFDGLPPVPDFVLRDSRKETKSKVSYSLPKIFYRVFGQQPLVSHTAEDDCRTMLQVIRGSAITKFSQWCDQNAVSLRSISPMY</sequence>
<name>A0A433UD37_ELYCH</name>
<evidence type="ECO:0000256" key="6">
    <source>
        <dbReference type="ARBA" id="ARBA00022842"/>
    </source>
</evidence>
<dbReference type="EMBL" id="RQTK01000007">
    <property type="protein sequence ID" value="RUS91726.1"/>
    <property type="molecule type" value="Genomic_DNA"/>
</dbReference>
<feature type="domain" description="Exonuclease" evidence="8">
    <location>
        <begin position="13"/>
        <end position="215"/>
    </location>
</feature>
<organism evidence="9 10">
    <name type="scientific">Elysia chlorotica</name>
    <name type="common">Eastern emerald elysia</name>
    <name type="synonym">Sea slug</name>
    <dbReference type="NCBI Taxonomy" id="188477"/>
    <lineage>
        <taxon>Eukaryota</taxon>
        <taxon>Metazoa</taxon>
        <taxon>Spiralia</taxon>
        <taxon>Lophotrochozoa</taxon>
        <taxon>Mollusca</taxon>
        <taxon>Gastropoda</taxon>
        <taxon>Heterobranchia</taxon>
        <taxon>Euthyneura</taxon>
        <taxon>Panpulmonata</taxon>
        <taxon>Sacoglossa</taxon>
        <taxon>Placobranchoidea</taxon>
        <taxon>Plakobranchidae</taxon>
        <taxon>Elysia</taxon>
    </lineage>
</organism>
<dbReference type="InterPro" id="IPR012337">
    <property type="entry name" value="RNaseH-like_sf"/>
</dbReference>
<evidence type="ECO:0000256" key="4">
    <source>
        <dbReference type="ARBA" id="ARBA00022801"/>
    </source>
</evidence>
<protein>
    <recommendedName>
        <fullName evidence="8">Exonuclease domain-containing protein</fullName>
    </recommendedName>
</protein>